<evidence type="ECO:0000313" key="8">
    <source>
        <dbReference type="Proteomes" id="UP000007879"/>
    </source>
</evidence>
<feature type="compositionally biased region" description="Gly residues" evidence="6">
    <location>
        <begin position="210"/>
        <end position="221"/>
    </location>
</feature>
<dbReference type="InterPro" id="IPR001806">
    <property type="entry name" value="Small_GTPase"/>
</dbReference>
<evidence type="ECO:0000313" key="7">
    <source>
        <dbReference type="EnsemblMetazoa" id="Aqu2.1.33377_001"/>
    </source>
</evidence>
<evidence type="ECO:0000256" key="6">
    <source>
        <dbReference type="SAM" id="MobiDB-lite"/>
    </source>
</evidence>
<dbReference type="AlphaFoldDB" id="A0A1X7V1B9"/>
<reference evidence="8" key="1">
    <citation type="journal article" date="2010" name="Nature">
        <title>The Amphimedon queenslandica genome and the evolution of animal complexity.</title>
        <authorList>
            <person name="Srivastava M."/>
            <person name="Simakov O."/>
            <person name="Chapman J."/>
            <person name="Fahey B."/>
            <person name="Gauthier M.E."/>
            <person name="Mitros T."/>
            <person name="Richards G.S."/>
            <person name="Conaco C."/>
            <person name="Dacre M."/>
            <person name="Hellsten U."/>
            <person name="Larroux C."/>
            <person name="Putnam N.H."/>
            <person name="Stanke M."/>
            <person name="Adamska M."/>
            <person name="Darling A."/>
            <person name="Degnan S.M."/>
            <person name="Oakley T.H."/>
            <person name="Plachetzki D.C."/>
            <person name="Zhai Y."/>
            <person name="Adamski M."/>
            <person name="Calcino A."/>
            <person name="Cummins S.F."/>
            <person name="Goodstein D.M."/>
            <person name="Harris C."/>
            <person name="Jackson D.J."/>
            <person name="Leys S.P."/>
            <person name="Shu S."/>
            <person name="Woodcroft B.J."/>
            <person name="Vervoort M."/>
            <person name="Kosik K.S."/>
            <person name="Manning G."/>
            <person name="Degnan B.M."/>
            <person name="Rokhsar D.S."/>
        </authorList>
    </citation>
    <scope>NUCLEOTIDE SEQUENCE [LARGE SCALE GENOMIC DNA]</scope>
</reference>
<keyword evidence="8" id="KW-1185">Reference proteome</keyword>
<dbReference type="Proteomes" id="UP000007879">
    <property type="component" value="Unassembled WGS sequence"/>
</dbReference>
<gene>
    <name evidence="7" type="primary">100631992</name>
</gene>
<dbReference type="SMART" id="SM00173">
    <property type="entry name" value="RAS"/>
    <property type="match status" value="1"/>
</dbReference>
<dbReference type="EnsemblMetazoa" id="Aqu2.1.33377_001">
    <property type="protein sequence ID" value="Aqu2.1.33377_001"/>
    <property type="gene ID" value="Aqu2.1.33377"/>
</dbReference>
<dbReference type="SMART" id="SM00175">
    <property type="entry name" value="RAB"/>
    <property type="match status" value="1"/>
</dbReference>
<dbReference type="FunFam" id="3.40.50.300:FF:001462">
    <property type="entry name" value="Small GTP-binding protein, putative"/>
    <property type="match status" value="1"/>
</dbReference>
<dbReference type="SUPFAM" id="SSF52540">
    <property type="entry name" value="P-loop containing nucleoside triphosphate hydrolases"/>
    <property type="match status" value="1"/>
</dbReference>
<dbReference type="PROSITE" id="PS51420">
    <property type="entry name" value="RHO"/>
    <property type="match status" value="1"/>
</dbReference>
<dbReference type="SMART" id="SM00174">
    <property type="entry name" value="RHO"/>
    <property type="match status" value="1"/>
</dbReference>
<feature type="region of interest" description="Disordered" evidence="6">
    <location>
        <begin position="181"/>
        <end position="221"/>
    </location>
</feature>
<organism evidence="7">
    <name type="scientific">Amphimedon queenslandica</name>
    <name type="common">Sponge</name>
    <dbReference type="NCBI Taxonomy" id="400682"/>
    <lineage>
        <taxon>Eukaryota</taxon>
        <taxon>Metazoa</taxon>
        <taxon>Porifera</taxon>
        <taxon>Demospongiae</taxon>
        <taxon>Heteroscleromorpha</taxon>
        <taxon>Haplosclerida</taxon>
        <taxon>Niphatidae</taxon>
        <taxon>Amphimedon</taxon>
    </lineage>
</organism>
<feature type="compositionally biased region" description="Basic and acidic residues" evidence="6">
    <location>
        <begin position="181"/>
        <end position="191"/>
    </location>
</feature>
<dbReference type="GO" id="GO:0005525">
    <property type="term" value="F:GTP binding"/>
    <property type="evidence" value="ECO:0007669"/>
    <property type="project" value="UniProtKB-KW"/>
</dbReference>
<dbReference type="PROSITE" id="PS51419">
    <property type="entry name" value="RAB"/>
    <property type="match status" value="1"/>
</dbReference>
<dbReference type="SMART" id="SM00176">
    <property type="entry name" value="RAN"/>
    <property type="match status" value="1"/>
</dbReference>
<proteinExistence type="inferred from homology"/>
<dbReference type="PANTHER" id="PTHR47980">
    <property type="entry name" value="LD44762P"/>
    <property type="match status" value="1"/>
</dbReference>
<protein>
    <submittedName>
        <fullName evidence="7">Uncharacterized protein</fullName>
    </submittedName>
</protein>
<dbReference type="PRINTS" id="PR00449">
    <property type="entry name" value="RASTRNSFRMNG"/>
</dbReference>
<keyword evidence="5" id="KW-0636">Prenylation</keyword>
<evidence type="ECO:0000256" key="5">
    <source>
        <dbReference type="ARBA" id="ARBA00023289"/>
    </source>
</evidence>
<dbReference type="OMA" id="TEWIPTI"/>
<name>A0A1X7V1B9_AMPQE</name>
<dbReference type="CDD" id="cd00154">
    <property type="entry name" value="Rab"/>
    <property type="match status" value="1"/>
</dbReference>
<accession>A0A1X7V1B9</accession>
<dbReference type="OrthoDB" id="9989112at2759"/>
<dbReference type="NCBIfam" id="TIGR00231">
    <property type="entry name" value="small_GTP"/>
    <property type="match status" value="1"/>
</dbReference>
<reference evidence="7" key="2">
    <citation type="submission" date="2017-05" db="UniProtKB">
        <authorList>
            <consortium name="EnsemblMetazoa"/>
        </authorList>
    </citation>
    <scope>IDENTIFICATION</scope>
</reference>
<dbReference type="KEGG" id="aqu:100631992"/>
<dbReference type="InterPro" id="IPR050305">
    <property type="entry name" value="Small_GTPase_Rab"/>
</dbReference>
<dbReference type="InterPro" id="IPR005225">
    <property type="entry name" value="Small_GTP-bd"/>
</dbReference>
<dbReference type="Gene3D" id="3.40.50.300">
    <property type="entry name" value="P-loop containing nucleotide triphosphate hydrolases"/>
    <property type="match status" value="1"/>
</dbReference>
<evidence type="ECO:0000256" key="1">
    <source>
        <dbReference type="ARBA" id="ARBA00006270"/>
    </source>
</evidence>
<evidence type="ECO:0000256" key="2">
    <source>
        <dbReference type="ARBA" id="ARBA00022741"/>
    </source>
</evidence>
<sequence length="221" mass="24267">MASESVSYDHIFKIILVGDNGVGKSSIIRRFCEGTYTHDMDTTIGVDFYLSEIDVSGKKIKVKIWDTAGSEKYMSISAVYYRKADGVIFVFDMTRPRSFTNVVSVWMNAVEAQESGCPEAIKVLVGNKADLSPEVDMTQVKRYAELHDMRLVEASAKSNMNITEIFTSLAKEIIDERVAREKDPAGGKKTDSFYVARGSANKKSSNNNNEGGGRGGGGCKC</sequence>
<keyword evidence="4" id="KW-0449">Lipoprotein</keyword>
<dbReference type="InterPro" id="IPR027417">
    <property type="entry name" value="P-loop_NTPase"/>
</dbReference>
<keyword evidence="2" id="KW-0547">Nucleotide-binding</keyword>
<evidence type="ECO:0000256" key="3">
    <source>
        <dbReference type="ARBA" id="ARBA00023134"/>
    </source>
</evidence>
<dbReference type="EnsemblMetazoa" id="XM_003386183.2">
    <property type="protein sequence ID" value="XP_003386231.1"/>
    <property type="gene ID" value="LOC100631992"/>
</dbReference>
<comment type="similarity">
    <text evidence="1">Belongs to the small GTPase superfamily. Rab family.</text>
</comment>
<evidence type="ECO:0000256" key="4">
    <source>
        <dbReference type="ARBA" id="ARBA00023288"/>
    </source>
</evidence>
<dbReference type="eggNOG" id="KOG0078">
    <property type="taxonomic scope" value="Eukaryota"/>
</dbReference>
<dbReference type="GO" id="GO:0003924">
    <property type="term" value="F:GTPase activity"/>
    <property type="evidence" value="ECO:0007669"/>
    <property type="project" value="InterPro"/>
</dbReference>
<dbReference type="InParanoid" id="A0A1X7V1B9"/>
<dbReference type="PROSITE" id="PS51421">
    <property type="entry name" value="RAS"/>
    <property type="match status" value="1"/>
</dbReference>
<dbReference type="STRING" id="400682.A0A1X7V1B9"/>
<feature type="compositionally biased region" description="Low complexity" evidence="6">
    <location>
        <begin position="196"/>
        <end position="209"/>
    </location>
</feature>
<dbReference type="Pfam" id="PF00071">
    <property type="entry name" value="Ras"/>
    <property type="match status" value="1"/>
</dbReference>
<keyword evidence="3" id="KW-0342">GTP-binding</keyword>